<keyword evidence="2" id="KW-0472">Membrane</keyword>
<keyword evidence="4" id="KW-1185">Reference proteome</keyword>
<accession>A0A3A5MB94</accession>
<name>A0A3A5MB94_9MICO</name>
<dbReference type="Proteomes" id="UP000272015">
    <property type="component" value="Unassembled WGS sequence"/>
</dbReference>
<proteinExistence type="predicted"/>
<keyword evidence="2" id="KW-1133">Transmembrane helix</keyword>
<organism evidence="3 4">
    <name type="scientific">Cryobacterium melibiosiphilum</name>
    <dbReference type="NCBI Taxonomy" id="995039"/>
    <lineage>
        <taxon>Bacteria</taxon>
        <taxon>Bacillati</taxon>
        <taxon>Actinomycetota</taxon>
        <taxon>Actinomycetes</taxon>
        <taxon>Micrococcales</taxon>
        <taxon>Microbacteriaceae</taxon>
        <taxon>Cryobacterium</taxon>
    </lineage>
</organism>
<evidence type="ECO:0000313" key="3">
    <source>
        <dbReference type="EMBL" id="RJT84559.1"/>
    </source>
</evidence>
<gene>
    <name evidence="3" type="ORF">D6T64_20530</name>
</gene>
<feature type="transmembrane region" description="Helical" evidence="2">
    <location>
        <begin position="53"/>
        <end position="71"/>
    </location>
</feature>
<sequence length="87" mass="9659">MNASEDQTSVENSSVDDMPESGIHVKRDGIFKIAGAIALIAYNVFFLGWPTEWWEYITSMVLLVLVVMLTVQGIRQLTRAGAEARTV</sequence>
<evidence type="ECO:0000256" key="1">
    <source>
        <dbReference type="SAM" id="MobiDB-lite"/>
    </source>
</evidence>
<dbReference type="EMBL" id="QZVS01000097">
    <property type="protein sequence ID" value="RJT84559.1"/>
    <property type="molecule type" value="Genomic_DNA"/>
</dbReference>
<dbReference type="RefSeq" id="WP_119976553.1">
    <property type="nucleotide sequence ID" value="NZ_JBHSQA010000002.1"/>
</dbReference>
<protein>
    <submittedName>
        <fullName evidence="3">Uncharacterized protein</fullName>
    </submittedName>
</protein>
<feature type="transmembrane region" description="Helical" evidence="2">
    <location>
        <begin position="29"/>
        <end position="47"/>
    </location>
</feature>
<feature type="region of interest" description="Disordered" evidence="1">
    <location>
        <begin position="1"/>
        <end position="21"/>
    </location>
</feature>
<dbReference type="OrthoDB" id="9975868at2"/>
<reference evidence="3 4" key="1">
    <citation type="submission" date="2018-09" db="EMBL/GenBank/DDBJ databases">
        <title>Novel species of Cryobacterium.</title>
        <authorList>
            <person name="Liu Q."/>
            <person name="Xin Y.-H."/>
        </authorList>
    </citation>
    <scope>NUCLEOTIDE SEQUENCE [LARGE SCALE GENOMIC DNA]</scope>
    <source>
        <strain evidence="3 4">Hh39</strain>
    </source>
</reference>
<comment type="caution">
    <text evidence="3">The sequence shown here is derived from an EMBL/GenBank/DDBJ whole genome shotgun (WGS) entry which is preliminary data.</text>
</comment>
<evidence type="ECO:0000256" key="2">
    <source>
        <dbReference type="SAM" id="Phobius"/>
    </source>
</evidence>
<evidence type="ECO:0000313" key="4">
    <source>
        <dbReference type="Proteomes" id="UP000272015"/>
    </source>
</evidence>
<keyword evidence="2" id="KW-0812">Transmembrane</keyword>
<dbReference type="AlphaFoldDB" id="A0A3A5MB94"/>
<feature type="compositionally biased region" description="Polar residues" evidence="1">
    <location>
        <begin position="1"/>
        <end position="15"/>
    </location>
</feature>